<dbReference type="AlphaFoldDB" id="A0A9N8ES57"/>
<comment type="caution">
    <text evidence="4">The sequence shown here is derived from an EMBL/GenBank/DDBJ whole genome shotgun (WGS) entry which is preliminary data.</text>
</comment>
<dbReference type="InterPro" id="IPR013857">
    <property type="entry name" value="NADH-UbQ_OxRdtase-assoc_prot30"/>
</dbReference>
<evidence type="ECO:0000256" key="2">
    <source>
        <dbReference type="SAM" id="SignalP"/>
    </source>
</evidence>
<dbReference type="Pfam" id="PF08547">
    <property type="entry name" value="CIA30"/>
    <property type="match status" value="1"/>
</dbReference>
<evidence type="ECO:0000256" key="1">
    <source>
        <dbReference type="SAM" id="Phobius"/>
    </source>
</evidence>
<keyword evidence="1" id="KW-1133">Transmembrane helix</keyword>
<protein>
    <recommendedName>
        <fullName evidence="3">NADH:ubiquinone oxidoreductase intermediate-associated protein 30 domain-containing protein</fullName>
    </recommendedName>
</protein>
<proteinExistence type="predicted"/>
<reference evidence="4" key="1">
    <citation type="submission" date="2020-06" db="EMBL/GenBank/DDBJ databases">
        <authorList>
            <consortium name="Plant Systems Biology data submission"/>
        </authorList>
    </citation>
    <scope>NUCLEOTIDE SEQUENCE</scope>
    <source>
        <strain evidence="4">D6</strain>
    </source>
</reference>
<gene>
    <name evidence="4" type="ORF">SEMRO_1724_G293680.1</name>
</gene>
<feature type="transmembrane region" description="Helical" evidence="1">
    <location>
        <begin position="243"/>
        <end position="263"/>
    </location>
</feature>
<evidence type="ECO:0000313" key="4">
    <source>
        <dbReference type="EMBL" id="CAB9525768.1"/>
    </source>
</evidence>
<evidence type="ECO:0000259" key="3">
    <source>
        <dbReference type="Pfam" id="PF08547"/>
    </source>
</evidence>
<feature type="chain" id="PRO_5040465496" description="NADH:ubiquinone oxidoreductase intermediate-associated protein 30 domain-containing protein" evidence="2">
    <location>
        <begin position="18"/>
        <end position="287"/>
    </location>
</feature>
<dbReference type="SUPFAM" id="SSF49785">
    <property type="entry name" value="Galactose-binding domain-like"/>
    <property type="match status" value="1"/>
</dbReference>
<keyword evidence="1" id="KW-0812">Transmembrane</keyword>
<name>A0A9N8ES57_9STRA</name>
<dbReference type="InterPro" id="IPR008979">
    <property type="entry name" value="Galactose-bd-like_sf"/>
</dbReference>
<sequence>MKLLLVSFSCLLGLSTAAIDGKHVNTRQLSANEILLEDFSDPIHKWDTMNDPVMGGQSKSSLAIENGVARFTGDCAIVPFLKAPGFITMVTGGFYMGKESFPDINSCQALAFTLKTNVDYKGYRVSFGKEHLPEGHHAQGYKAPLTNLPSADFDDVIIPLNDFSSKWDDATGDVTVTCAENPKYCPSSKWLANMQTISFWGEGVEGEVDLEIKQIRAVGCSVAVENLAASVVGASTSEPAGGVASSLLLLCVVGLGFVALAVARQKQRQTANYEEIPSNEAPRLELA</sequence>
<dbReference type="Proteomes" id="UP001153069">
    <property type="component" value="Unassembled WGS sequence"/>
</dbReference>
<feature type="signal peptide" evidence="2">
    <location>
        <begin position="1"/>
        <end position="17"/>
    </location>
</feature>
<evidence type="ECO:0000313" key="5">
    <source>
        <dbReference type="Proteomes" id="UP001153069"/>
    </source>
</evidence>
<keyword evidence="2" id="KW-0732">Signal</keyword>
<keyword evidence="1" id="KW-0472">Membrane</keyword>
<dbReference type="OrthoDB" id="43988at2759"/>
<dbReference type="EMBL" id="CAICTM010001722">
    <property type="protein sequence ID" value="CAB9525768.1"/>
    <property type="molecule type" value="Genomic_DNA"/>
</dbReference>
<keyword evidence="5" id="KW-1185">Reference proteome</keyword>
<organism evidence="4 5">
    <name type="scientific">Seminavis robusta</name>
    <dbReference type="NCBI Taxonomy" id="568900"/>
    <lineage>
        <taxon>Eukaryota</taxon>
        <taxon>Sar</taxon>
        <taxon>Stramenopiles</taxon>
        <taxon>Ochrophyta</taxon>
        <taxon>Bacillariophyta</taxon>
        <taxon>Bacillariophyceae</taxon>
        <taxon>Bacillariophycidae</taxon>
        <taxon>Naviculales</taxon>
        <taxon>Naviculaceae</taxon>
        <taxon>Seminavis</taxon>
    </lineage>
</organism>
<feature type="domain" description="NADH:ubiquinone oxidoreductase intermediate-associated protein 30" evidence="3">
    <location>
        <begin position="42"/>
        <end position="166"/>
    </location>
</feature>
<accession>A0A9N8ES57</accession>